<keyword evidence="4" id="KW-0812">Transmembrane</keyword>
<keyword evidence="6" id="KW-1185">Reference proteome</keyword>
<gene>
    <name evidence="5" type="ORF">PLEPLA_LOCUS22723</name>
</gene>
<proteinExistence type="inferred from homology"/>
<dbReference type="AlphaFoldDB" id="A0A9N7UQW9"/>
<dbReference type="InterPro" id="IPR036291">
    <property type="entry name" value="NAD(P)-bd_dom_sf"/>
</dbReference>
<keyword evidence="4" id="KW-0472">Membrane</keyword>
<evidence type="ECO:0000256" key="2">
    <source>
        <dbReference type="ARBA" id="ARBA00023002"/>
    </source>
</evidence>
<dbReference type="PRINTS" id="PR00081">
    <property type="entry name" value="GDHRDH"/>
</dbReference>
<dbReference type="GO" id="GO:0008202">
    <property type="term" value="P:steroid metabolic process"/>
    <property type="evidence" value="ECO:0007669"/>
    <property type="project" value="TreeGrafter"/>
</dbReference>
<dbReference type="Proteomes" id="UP001153269">
    <property type="component" value="Unassembled WGS sequence"/>
</dbReference>
<accession>A0A9N7UQW9</accession>
<organism evidence="5 6">
    <name type="scientific">Pleuronectes platessa</name>
    <name type="common">European plaice</name>
    <dbReference type="NCBI Taxonomy" id="8262"/>
    <lineage>
        <taxon>Eukaryota</taxon>
        <taxon>Metazoa</taxon>
        <taxon>Chordata</taxon>
        <taxon>Craniata</taxon>
        <taxon>Vertebrata</taxon>
        <taxon>Euteleostomi</taxon>
        <taxon>Actinopterygii</taxon>
        <taxon>Neopterygii</taxon>
        <taxon>Teleostei</taxon>
        <taxon>Neoteleostei</taxon>
        <taxon>Acanthomorphata</taxon>
        <taxon>Carangaria</taxon>
        <taxon>Pleuronectiformes</taxon>
        <taxon>Pleuronectoidei</taxon>
        <taxon>Pleuronectidae</taxon>
        <taxon>Pleuronectes</taxon>
    </lineage>
</organism>
<comment type="caution">
    <text evidence="5">The sequence shown here is derived from an EMBL/GenBank/DDBJ whole genome shotgun (WGS) entry which is preliminary data.</text>
</comment>
<dbReference type="PANTHER" id="PTHR43313">
    <property type="entry name" value="SHORT-CHAIN DEHYDROGENASE/REDUCTASE FAMILY 9C"/>
    <property type="match status" value="1"/>
</dbReference>
<keyword evidence="4" id="KW-1133">Transmembrane helix</keyword>
<evidence type="ECO:0000313" key="6">
    <source>
        <dbReference type="Proteomes" id="UP001153269"/>
    </source>
</evidence>
<comment type="similarity">
    <text evidence="1 3">Belongs to the short-chain dehydrogenases/reductases (SDR) family.</text>
</comment>
<dbReference type="PANTHER" id="PTHR43313:SF43">
    <property type="entry name" value="D-BETA-HYDROXYBUTYRATE DEHYDROGENASE, MITOCHONDRIAL"/>
    <property type="match status" value="1"/>
</dbReference>
<keyword evidence="2" id="KW-0560">Oxidoreductase</keyword>
<evidence type="ECO:0000256" key="4">
    <source>
        <dbReference type="SAM" id="Phobius"/>
    </source>
</evidence>
<dbReference type="PRINTS" id="PR00080">
    <property type="entry name" value="SDRFAMILY"/>
</dbReference>
<sequence length="492" mass="55012">MICLYHQEAPLLCTVKPPRIQHKPLDRSTWKQEASGNQTLHFHEDPEILFHFLCSVSCRIRSVAGAGLDVALKHKPIGSDRHVGSMNTLLIGQVIGIIPISALLLFLLAKLVSRHRPGPMQDGRGYAVLITGCDSGFGHTLARCLHLKGFVVFAGCLYPEGIGAQSLSRQTSSSLTILKLDVTKDEDVKQAKKMVQDNLPEKGLWAVVNNAGITDWSEIEWSTFQDFHNMVDINLFGCIRTSIAFLPLVRAAKGRMVYVSSIFSFFNCPNMGAYSVSKRGLEAFADCLRVEMASFGVKVSIIQPGNFGQATNIIRMKSGLDIWEKLDDERKQTFNRQYIELASEYFLSTCKAGFKDTALVINAMMHAVMSGQPKYRYLLVSVLDRFFFQLHPLLPTVFTDGVFSLSSMYGKRKEMLYAKDAPAQEEALIVSWSPVGQSQETGLNQLTHTPSVLELRRILLSFHNLVPNFHFSHQASLVRTKVQTENHRNETG</sequence>
<feature type="transmembrane region" description="Helical" evidence="4">
    <location>
        <begin position="90"/>
        <end position="112"/>
    </location>
</feature>
<dbReference type="SUPFAM" id="SSF51735">
    <property type="entry name" value="NAD(P)-binding Rossmann-fold domains"/>
    <property type="match status" value="1"/>
</dbReference>
<protein>
    <submittedName>
        <fullName evidence="5">Uncharacterized protein</fullName>
    </submittedName>
</protein>
<evidence type="ECO:0000313" key="5">
    <source>
        <dbReference type="EMBL" id="CAB1434675.1"/>
    </source>
</evidence>
<dbReference type="InterPro" id="IPR002347">
    <property type="entry name" value="SDR_fam"/>
</dbReference>
<name>A0A9N7UQW9_PLEPL</name>
<evidence type="ECO:0000256" key="3">
    <source>
        <dbReference type="RuleBase" id="RU000363"/>
    </source>
</evidence>
<dbReference type="Pfam" id="PF00106">
    <property type="entry name" value="adh_short"/>
    <property type="match status" value="1"/>
</dbReference>
<dbReference type="EMBL" id="CADEAL010001680">
    <property type="protein sequence ID" value="CAB1434675.1"/>
    <property type="molecule type" value="Genomic_DNA"/>
</dbReference>
<reference evidence="5" key="1">
    <citation type="submission" date="2020-03" db="EMBL/GenBank/DDBJ databases">
        <authorList>
            <person name="Weist P."/>
        </authorList>
    </citation>
    <scope>NUCLEOTIDE SEQUENCE</scope>
</reference>
<dbReference type="Gene3D" id="3.40.50.720">
    <property type="entry name" value="NAD(P)-binding Rossmann-like Domain"/>
    <property type="match status" value="1"/>
</dbReference>
<evidence type="ECO:0000256" key="1">
    <source>
        <dbReference type="ARBA" id="ARBA00006484"/>
    </source>
</evidence>
<dbReference type="InterPro" id="IPR020904">
    <property type="entry name" value="Sc_DH/Rdtase_CS"/>
</dbReference>
<dbReference type="GO" id="GO:0016491">
    <property type="term" value="F:oxidoreductase activity"/>
    <property type="evidence" value="ECO:0007669"/>
    <property type="project" value="UniProtKB-KW"/>
</dbReference>
<dbReference type="PROSITE" id="PS00061">
    <property type="entry name" value="ADH_SHORT"/>
    <property type="match status" value="1"/>
</dbReference>